<organism evidence="1 2">
    <name type="scientific">Sorghum bicolor</name>
    <name type="common">Sorghum</name>
    <name type="synonym">Sorghum vulgare</name>
    <dbReference type="NCBI Taxonomy" id="4558"/>
    <lineage>
        <taxon>Eukaryota</taxon>
        <taxon>Viridiplantae</taxon>
        <taxon>Streptophyta</taxon>
        <taxon>Embryophyta</taxon>
        <taxon>Tracheophyta</taxon>
        <taxon>Spermatophyta</taxon>
        <taxon>Magnoliopsida</taxon>
        <taxon>Liliopsida</taxon>
        <taxon>Poales</taxon>
        <taxon>Poaceae</taxon>
        <taxon>PACMAD clade</taxon>
        <taxon>Panicoideae</taxon>
        <taxon>Andropogonodae</taxon>
        <taxon>Andropogoneae</taxon>
        <taxon>Sorghinae</taxon>
        <taxon>Sorghum</taxon>
    </lineage>
</organism>
<comment type="caution">
    <text evidence="1">The sequence shown here is derived from an EMBL/GenBank/DDBJ whole genome shotgun (WGS) entry which is preliminary data.</text>
</comment>
<reference evidence="1" key="2">
    <citation type="submission" date="2020-10" db="EMBL/GenBank/DDBJ databases">
        <authorList>
            <person name="Cooper E.A."/>
            <person name="Brenton Z.W."/>
            <person name="Flinn B.S."/>
            <person name="Jenkins J."/>
            <person name="Shu S."/>
            <person name="Flowers D."/>
            <person name="Luo F."/>
            <person name="Wang Y."/>
            <person name="Xia P."/>
            <person name="Barry K."/>
            <person name="Daum C."/>
            <person name="Lipzen A."/>
            <person name="Yoshinaga Y."/>
            <person name="Schmutz J."/>
            <person name="Saski C."/>
            <person name="Vermerris W."/>
            <person name="Kresovich S."/>
        </authorList>
    </citation>
    <scope>NUCLEOTIDE SEQUENCE</scope>
</reference>
<dbReference type="EMBL" id="CM027683">
    <property type="protein sequence ID" value="KAG0533234.1"/>
    <property type="molecule type" value="Genomic_DNA"/>
</dbReference>
<evidence type="ECO:0000313" key="2">
    <source>
        <dbReference type="Proteomes" id="UP000807115"/>
    </source>
</evidence>
<dbReference type="Proteomes" id="UP000807115">
    <property type="component" value="Chromosome 4"/>
</dbReference>
<accession>A0A921R3E4</accession>
<gene>
    <name evidence="1" type="ORF">BDA96_04G175200</name>
</gene>
<dbReference type="AlphaFoldDB" id="A0A921R3E4"/>
<proteinExistence type="predicted"/>
<name>A0A921R3E4_SORBI</name>
<evidence type="ECO:0000313" key="1">
    <source>
        <dbReference type="EMBL" id="KAG0533234.1"/>
    </source>
</evidence>
<protein>
    <submittedName>
        <fullName evidence="1">Uncharacterized protein</fullName>
    </submittedName>
</protein>
<reference evidence="1" key="1">
    <citation type="journal article" date="2019" name="BMC Genomics">
        <title>A new reference genome for Sorghum bicolor reveals high levels of sequence similarity between sweet and grain genotypes: implications for the genetics of sugar metabolism.</title>
        <authorList>
            <person name="Cooper E.A."/>
            <person name="Brenton Z.W."/>
            <person name="Flinn B.S."/>
            <person name="Jenkins J."/>
            <person name="Shu S."/>
            <person name="Flowers D."/>
            <person name="Luo F."/>
            <person name="Wang Y."/>
            <person name="Xia P."/>
            <person name="Barry K."/>
            <person name="Daum C."/>
            <person name="Lipzen A."/>
            <person name="Yoshinaga Y."/>
            <person name="Schmutz J."/>
            <person name="Saski C."/>
            <person name="Vermerris W."/>
            <person name="Kresovich S."/>
        </authorList>
    </citation>
    <scope>NUCLEOTIDE SEQUENCE</scope>
</reference>
<sequence length="52" mass="5813">MYTRLLKSYSYSTSWIAAGPSSSPNAFHDMILGCCSWANPEPLSSSHHMYVE</sequence>